<dbReference type="EMBL" id="ML179347">
    <property type="protein sequence ID" value="THU90045.1"/>
    <property type="molecule type" value="Genomic_DNA"/>
</dbReference>
<reference evidence="2 3" key="1">
    <citation type="journal article" date="2019" name="Nat. Ecol. Evol.">
        <title>Megaphylogeny resolves global patterns of mushroom evolution.</title>
        <authorList>
            <person name="Varga T."/>
            <person name="Krizsan K."/>
            <person name="Foldi C."/>
            <person name="Dima B."/>
            <person name="Sanchez-Garcia M."/>
            <person name="Sanchez-Ramirez S."/>
            <person name="Szollosi G.J."/>
            <person name="Szarkandi J.G."/>
            <person name="Papp V."/>
            <person name="Albert L."/>
            <person name="Andreopoulos W."/>
            <person name="Angelini C."/>
            <person name="Antonin V."/>
            <person name="Barry K.W."/>
            <person name="Bougher N.L."/>
            <person name="Buchanan P."/>
            <person name="Buyck B."/>
            <person name="Bense V."/>
            <person name="Catcheside P."/>
            <person name="Chovatia M."/>
            <person name="Cooper J."/>
            <person name="Damon W."/>
            <person name="Desjardin D."/>
            <person name="Finy P."/>
            <person name="Geml J."/>
            <person name="Haridas S."/>
            <person name="Hughes K."/>
            <person name="Justo A."/>
            <person name="Karasinski D."/>
            <person name="Kautmanova I."/>
            <person name="Kiss B."/>
            <person name="Kocsube S."/>
            <person name="Kotiranta H."/>
            <person name="LaButti K.M."/>
            <person name="Lechner B.E."/>
            <person name="Liimatainen K."/>
            <person name="Lipzen A."/>
            <person name="Lukacs Z."/>
            <person name="Mihaltcheva S."/>
            <person name="Morgado L.N."/>
            <person name="Niskanen T."/>
            <person name="Noordeloos M.E."/>
            <person name="Ohm R.A."/>
            <person name="Ortiz-Santana B."/>
            <person name="Ovrebo C."/>
            <person name="Racz N."/>
            <person name="Riley R."/>
            <person name="Savchenko A."/>
            <person name="Shiryaev A."/>
            <person name="Soop K."/>
            <person name="Spirin V."/>
            <person name="Szebenyi C."/>
            <person name="Tomsovsky M."/>
            <person name="Tulloss R.E."/>
            <person name="Uehling J."/>
            <person name="Grigoriev I.V."/>
            <person name="Vagvolgyi C."/>
            <person name="Papp T."/>
            <person name="Martin F.M."/>
            <person name="Miettinen O."/>
            <person name="Hibbett D.S."/>
            <person name="Nagy L.G."/>
        </authorList>
    </citation>
    <scope>NUCLEOTIDE SEQUENCE [LARGE SCALE GENOMIC DNA]</scope>
    <source>
        <strain evidence="2 3">CBS 962.96</strain>
    </source>
</reference>
<proteinExistence type="predicted"/>
<dbReference type="OrthoDB" id="3265672at2759"/>
<evidence type="ECO:0000313" key="3">
    <source>
        <dbReference type="Proteomes" id="UP000297245"/>
    </source>
</evidence>
<gene>
    <name evidence="2" type="ORF">K435DRAFT_632253</name>
</gene>
<evidence type="ECO:0000313" key="2">
    <source>
        <dbReference type="EMBL" id="THU90045.1"/>
    </source>
</evidence>
<dbReference type="PANTHER" id="PTHR19303">
    <property type="entry name" value="TRANSPOSON"/>
    <property type="match status" value="1"/>
</dbReference>
<dbReference type="GO" id="GO:0005634">
    <property type="term" value="C:nucleus"/>
    <property type="evidence" value="ECO:0007669"/>
    <property type="project" value="TreeGrafter"/>
</dbReference>
<dbReference type="InterPro" id="IPR004875">
    <property type="entry name" value="DDE_SF_endonuclease_dom"/>
</dbReference>
<dbReference type="AlphaFoldDB" id="A0A4V4HE80"/>
<dbReference type="Pfam" id="PF03184">
    <property type="entry name" value="DDE_1"/>
    <property type="match status" value="1"/>
</dbReference>
<feature type="domain" description="DDE-1" evidence="1">
    <location>
        <begin position="12"/>
        <end position="146"/>
    </location>
</feature>
<organism evidence="2 3">
    <name type="scientific">Dendrothele bispora (strain CBS 962.96)</name>
    <dbReference type="NCBI Taxonomy" id="1314807"/>
    <lineage>
        <taxon>Eukaryota</taxon>
        <taxon>Fungi</taxon>
        <taxon>Dikarya</taxon>
        <taxon>Basidiomycota</taxon>
        <taxon>Agaricomycotina</taxon>
        <taxon>Agaricomycetes</taxon>
        <taxon>Agaricomycetidae</taxon>
        <taxon>Agaricales</taxon>
        <taxon>Agaricales incertae sedis</taxon>
        <taxon>Dendrothele</taxon>
    </lineage>
</organism>
<dbReference type="InterPro" id="IPR050863">
    <property type="entry name" value="CenT-Element_Derived"/>
</dbReference>
<sequence>GKATVHQDGNRELITVVDCICADGTVLPPFIVMKGARPSFAWAKDSLLEKAFFAASPNGWIDGELFLEWLERCYKPATREKAGQEWRALIFDQHESHLSYPVIKFALEHKIICIGLPPKTSGITQPLDVLCFRPLQQAYGRAVDEETRGAVAIAKQDFPRILPRAREQAFTRTNIVAGFERTGIYP</sequence>
<evidence type="ECO:0000259" key="1">
    <source>
        <dbReference type="Pfam" id="PF03184"/>
    </source>
</evidence>
<name>A0A4V4HE80_DENBC</name>
<protein>
    <submittedName>
        <fullName evidence="2">CENP-B protein</fullName>
    </submittedName>
</protein>
<dbReference type="Proteomes" id="UP000297245">
    <property type="component" value="Unassembled WGS sequence"/>
</dbReference>
<dbReference type="PANTHER" id="PTHR19303:SF74">
    <property type="entry name" value="POGO TRANSPOSABLE ELEMENT WITH KRAB DOMAIN"/>
    <property type="match status" value="1"/>
</dbReference>
<keyword evidence="3" id="KW-1185">Reference proteome</keyword>
<feature type="non-terminal residue" evidence="2">
    <location>
        <position position="1"/>
    </location>
</feature>
<accession>A0A4V4HE80</accession>
<feature type="non-terminal residue" evidence="2">
    <location>
        <position position="186"/>
    </location>
</feature>
<dbReference type="GO" id="GO:0003677">
    <property type="term" value="F:DNA binding"/>
    <property type="evidence" value="ECO:0007669"/>
    <property type="project" value="TreeGrafter"/>
</dbReference>